<evidence type="ECO:0000313" key="2">
    <source>
        <dbReference type="EMBL" id="GBF50965.1"/>
    </source>
</evidence>
<accession>A0A2P2E242</accession>
<evidence type="ECO:0000256" key="1">
    <source>
        <dbReference type="SAM" id="MobiDB-lite"/>
    </source>
</evidence>
<sequence>MALCAVVGVPLITPVEESSESPAGRAGDMENVQGTQPPFTIETEVETPIT</sequence>
<organism evidence="2 3">
    <name type="scientific">Leptospira ryugenii</name>
    <dbReference type="NCBI Taxonomy" id="1917863"/>
    <lineage>
        <taxon>Bacteria</taxon>
        <taxon>Pseudomonadati</taxon>
        <taxon>Spirochaetota</taxon>
        <taxon>Spirochaetia</taxon>
        <taxon>Leptospirales</taxon>
        <taxon>Leptospiraceae</taxon>
        <taxon>Leptospira</taxon>
    </lineage>
</organism>
<reference evidence="2 3" key="1">
    <citation type="submission" date="2018-02" db="EMBL/GenBank/DDBJ databases">
        <title>Novel Leptospira species isolated from soil and water in Japan.</title>
        <authorList>
            <person name="Nakao R."/>
            <person name="Masuzawa T."/>
        </authorList>
    </citation>
    <scope>NUCLEOTIDE SEQUENCE [LARGE SCALE GENOMIC DNA]</scope>
    <source>
        <strain evidence="2 3">YH101</strain>
    </source>
</reference>
<gene>
    <name evidence="2" type="ORF">LPTSP4_24960</name>
</gene>
<feature type="region of interest" description="Disordered" evidence="1">
    <location>
        <begin position="16"/>
        <end position="50"/>
    </location>
</feature>
<dbReference type="AlphaFoldDB" id="A0A2P2E242"/>
<keyword evidence="3" id="KW-1185">Reference proteome</keyword>
<proteinExistence type="predicted"/>
<protein>
    <submittedName>
        <fullName evidence="2">Uncharacterized protein</fullName>
    </submittedName>
</protein>
<dbReference type="EMBL" id="BFBB01000008">
    <property type="protein sequence ID" value="GBF50965.1"/>
    <property type="molecule type" value="Genomic_DNA"/>
</dbReference>
<evidence type="ECO:0000313" key="3">
    <source>
        <dbReference type="Proteomes" id="UP000245133"/>
    </source>
</evidence>
<dbReference type="Proteomes" id="UP000245133">
    <property type="component" value="Unassembled WGS sequence"/>
</dbReference>
<name>A0A2P2E242_9LEPT</name>
<comment type="caution">
    <text evidence="2">The sequence shown here is derived from an EMBL/GenBank/DDBJ whole genome shotgun (WGS) entry which is preliminary data.</text>
</comment>